<comment type="caution">
    <text evidence="2">The sequence shown here is derived from an EMBL/GenBank/DDBJ whole genome shotgun (WGS) entry which is preliminary data.</text>
</comment>
<reference evidence="2 3" key="1">
    <citation type="submission" date="2019-03" db="EMBL/GenBank/DDBJ databases">
        <title>Seongchinamella monodicae gen. nov., sp. nov., a novel member of the Gammaproteobacteria isolated from a tidal mudflat of beach.</title>
        <authorList>
            <person name="Yang H.G."/>
            <person name="Kang J.W."/>
            <person name="Lee S.D."/>
        </authorList>
    </citation>
    <scope>NUCLEOTIDE SEQUENCE [LARGE SCALE GENOMIC DNA]</scope>
    <source>
        <strain evidence="2 3">GH4-78</strain>
    </source>
</reference>
<organism evidence="2 3">
    <name type="scientific">Seongchinamella unica</name>
    <dbReference type="NCBI Taxonomy" id="2547392"/>
    <lineage>
        <taxon>Bacteria</taxon>
        <taxon>Pseudomonadati</taxon>
        <taxon>Pseudomonadota</taxon>
        <taxon>Gammaproteobacteria</taxon>
        <taxon>Cellvibrionales</taxon>
        <taxon>Halieaceae</taxon>
        <taxon>Seongchinamella</taxon>
    </lineage>
</organism>
<dbReference type="PROSITE" id="PS50283">
    <property type="entry name" value="NA_SOLUT_SYMP_3"/>
    <property type="match status" value="1"/>
</dbReference>
<dbReference type="PANTHER" id="PTHR37814">
    <property type="entry name" value="CONSERVED MEMBRANE PROTEIN"/>
    <property type="match status" value="1"/>
</dbReference>
<feature type="transmembrane region" description="Helical" evidence="1">
    <location>
        <begin position="334"/>
        <end position="352"/>
    </location>
</feature>
<dbReference type="EMBL" id="SMSE01000004">
    <property type="protein sequence ID" value="TDG12150.1"/>
    <property type="molecule type" value="Genomic_DNA"/>
</dbReference>
<feature type="transmembrane region" description="Helical" evidence="1">
    <location>
        <begin position="12"/>
        <end position="32"/>
    </location>
</feature>
<dbReference type="AlphaFoldDB" id="A0A4R5LPD0"/>
<keyword evidence="1" id="KW-0472">Membrane</keyword>
<feature type="transmembrane region" description="Helical" evidence="1">
    <location>
        <begin position="194"/>
        <end position="214"/>
    </location>
</feature>
<gene>
    <name evidence="2" type="ORF">E2F43_17540</name>
</gene>
<keyword evidence="3" id="KW-1185">Reference proteome</keyword>
<feature type="transmembrane region" description="Helical" evidence="1">
    <location>
        <begin position="121"/>
        <end position="141"/>
    </location>
</feature>
<feature type="transmembrane region" description="Helical" evidence="1">
    <location>
        <begin position="88"/>
        <end position="109"/>
    </location>
</feature>
<feature type="transmembrane region" description="Helical" evidence="1">
    <location>
        <begin position="272"/>
        <end position="298"/>
    </location>
</feature>
<feature type="transmembrane region" description="Helical" evidence="1">
    <location>
        <begin position="148"/>
        <end position="169"/>
    </location>
</feature>
<dbReference type="Proteomes" id="UP000295554">
    <property type="component" value="Unassembled WGS sequence"/>
</dbReference>
<dbReference type="OrthoDB" id="4424890at2"/>
<name>A0A4R5LPD0_9GAMM</name>
<evidence type="ECO:0000313" key="3">
    <source>
        <dbReference type="Proteomes" id="UP000295554"/>
    </source>
</evidence>
<dbReference type="PANTHER" id="PTHR37814:SF1">
    <property type="entry name" value="MEMBRANE PROTEIN"/>
    <property type="match status" value="1"/>
</dbReference>
<feature type="transmembrane region" description="Helical" evidence="1">
    <location>
        <begin position="44"/>
        <end position="67"/>
    </location>
</feature>
<accession>A0A4R5LPD0</accession>
<dbReference type="RefSeq" id="WP_133215091.1">
    <property type="nucleotide sequence ID" value="NZ_SMSE01000004.1"/>
</dbReference>
<dbReference type="InterPro" id="IPR001734">
    <property type="entry name" value="Na/solute_symporter"/>
</dbReference>
<feature type="transmembrane region" description="Helical" evidence="1">
    <location>
        <begin position="310"/>
        <end position="328"/>
    </location>
</feature>
<proteinExistence type="predicted"/>
<keyword evidence="1" id="KW-1133">Transmembrane helix</keyword>
<evidence type="ECO:0000313" key="2">
    <source>
        <dbReference type="EMBL" id="TDG12150.1"/>
    </source>
</evidence>
<sequence length="361" mass="38615">MPAPSPNVSPLSVLKITGAFIAFLFGSGFATGQEVMQFFASSGIAGVAAVIVFLVLAAYLSITLLLVGQDQRFQNVDEVFRYFAGDTLGRLFSWYTILLLFSIYALMLAGAGSVLHEQYGVPVYVGSGLMALVVLVSLFFGLHELIDIIGAIGPLLALFVIYVAVTVLLKEPGAVASGAATIPGLEMLRASQTWWMSGLLYTALNVYGLFSFLPAVGATVDNRKDLIVAGILGPLVYAAALGVATLAFISLLPEINGRLIPMLYLVDSALPALTPLFAWVVLAGIFTTTAPVLWIVLVRFTPDGSRRYKWLALALSVSGFFACQLLPFDKLVNLIYPTVGYFGLLLIVCMLVKQARSRAGV</sequence>
<evidence type="ECO:0000256" key="1">
    <source>
        <dbReference type="SAM" id="Phobius"/>
    </source>
</evidence>
<keyword evidence="1" id="KW-0812">Transmembrane</keyword>
<protein>
    <recommendedName>
        <fullName evidence="4">Membrane protein YkvI</fullName>
    </recommendedName>
</protein>
<dbReference type="InterPro" id="IPR038728">
    <property type="entry name" value="YkvI-like"/>
</dbReference>
<dbReference type="GO" id="GO:0022857">
    <property type="term" value="F:transmembrane transporter activity"/>
    <property type="evidence" value="ECO:0007669"/>
    <property type="project" value="InterPro"/>
</dbReference>
<evidence type="ECO:0008006" key="4">
    <source>
        <dbReference type="Google" id="ProtNLM"/>
    </source>
</evidence>
<dbReference type="GO" id="GO:0016020">
    <property type="term" value="C:membrane"/>
    <property type="evidence" value="ECO:0007669"/>
    <property type="project" value="InterPro"/>
</dbReference>
<feature type="transmembrane region" description="Helical" evidence="1">
    <location>
        <begin position="226"/>
        <end position="252"/>
    </location>
</feature>